<dbReference type="AlphaFoldDB" id="A0AA90TX90"/>
<gene>
    <name evidence="2" type="ORF">RCG21_32795</name>
</gene>
<protein>
    <submittedName>
        <fullName evidence="2">TraM recognition domain-containing protein</fullName>
    </submittedName>
</protein>
<evidence type="ECO:0000313" key="2">
    <source>
        <dbReference type="EMBL" id="MDQ6600974.1"/>
    </source>
</evidence>
<dbReference type="RefSeq" id="WP_308914597.1">
    <property type="nucleotide sequence ID" value="NZ_JAVGVR010000002.1"/>
</dbReference>
<comment type="caution">
    <text evidence="2">The sequence shown here is derived from an EMBL/GenBank/DDBJ whole genome shotgun (WGS) entry which is preliminary data.</text>
</comment>
<dbReference type="SUPFAM" id="SSF52540">
    <property type="entry name" value="P-loop containing nucleoside triphosphate hydrolases"/>
    <property type="match status" value="1"/>
</dbReference>
<keyword evidence="3" id="KW-1185">Reference proteome</keyword>
<dbReference type="Proteomes" id="UP001178888">
    <property type="component" value="Unassembled WGS sequence"/>
</dbReference>
<dbReference type="InterPro" id="IPR027417">
    <property type="entry name" value="P-loop_NTPase"/>
</dbReference>
<accession>A0AA90TX90</accession>
<sequence>MLEFKALCEAYGRKVYLFSEMDDLTYNPIKNGTLTETRDKLMSLFNFSSEGDGAYYTDIASRYLQLIVKLMDEAGVSRDIETIAKLTNFKSMNQFFKEHSIVEEIEEEFEVEVEEKVVIENEVAAALDDDLSGFIGTKEPKTETIKKTVLEKRKRTVRKLGEGMQRIKKVLDDEFPEEIVEGCLTRLKMQLGELLESDLGHLFIEGEKGIDLQKITDQNDVVIFSISGSRYADYIRKIGKMIILDVNSLVAYRQAQGRKSILAIYDEFSAYGDRRIVDIVNKSRSAGFECIISTQTLSDIDAVDPIMTEQIISNCNIIATGRVNSSVDAERIAQVFGTFSDREITQQIEKKYPHLRYESNMGTVRDVERFRAHPSDIKNLQIGEIFINRKMVEEEEGDTYFRRVYVRNALDLGGIE</sequence>
<name>A0AA90TX90_9BACI</name>
<evidence type="ECO:0000259" key="1">
    <source>
        <dbReference type="Pfam" id="PF12696"/>
    </source>
</evidence>
<feature type="domain" description="TraD/TraG TraM recognition site" evidence="1">
    <location>
        <begin position="262"/>
        <end position="348"/>
    </location>
</feature>
<dbReference type="Pfam" id="PF12696">
    <property type="entry name" value="TraG-D_C"/>
    <property type="match status" value="1"/>
</dbReference>
<dbReference type="Gene3D" id="3.40.50.300">
    <property type="entry name" value="P-loop containing nucleotide triphosphate hydrolases"/>
    <property type="match status" value="1"/>
</dbReference>
<proteinExistence type="predicted"/>
<evidence type="ECO:0000313" key="3">
    <source>
        <dbReference type="Proteomes" id="UP001178888"/>
    </source>
</evidence>
<dbReference type="EMBL" id="JAVGVR010000002">
    <property type="protein sequence ID" value="MDQ6600974.1"/>
    <property type="molecule type" value="Genomic_DNA"/>
</dbReference>
<reference evidence="2" key="1">
    <citation type="submission" date="2023-08" db="EMBL/GenBank/DDBJ databases">
        <title>Nitrogen cycling bacteria in agricultural field soils.</title>
        <authorList>
            <person name="Jang J."/>
        </authorList>
    </citation>
    <scope>NUCLEOTIDE SEQUENCE</scope>
    <source>
        <strain evidence="2">PS3-36</strain>
    </source>
</reference>
<organism evidence="2 3">
    <name type="scientific">Bacillus salipaludis</name>
    <dbReference type="NCBI Taxonomy" id="2547811"/>
    <lineage>
        <taxon>Bacteria</taxon>
        <taxon>Bacillati</taxon>
        <taxon>Bacillota</taxon>
        <taxon>Bacilli</taxon>
        <taxon>Bacillales</taxon>
        <taxon>Bacillaceae</taxon>
        <taxon>Bacillus</taxon>
    </lineage>
</organism>
<dbReference type="InterPro" id="IPR032689">
    <property type="entry name" value="TraG-D_C"/>
</dbReference>